<keyword evidence="2" id="KW-0223">Dioxygenase</keyword>
<feature type="domain" description="Glyoxalase/fosfomycin resistance/dioxygenase" evidence="1">
    <location>
        <begin position="21"/>
        <end position="136"/>
    </location>
</feature>
<dbReference type="GO" id="GO:0051213">
    <property type="term" value="F:dioxygenase activity"/>
    <property type="evidence" value="ECO:0007669"/>
    <property type="project" value="UniProtKB-KW"/>
</dbReference>
<dbReference type="Gene3D" id="3.10.180.10">
    <property type="entry name" value="2,3-Dihydroxybiphenyl 1,2-Dioxygenase, domain 1"/>
    <property type="match status" value="1"/>
</dbReference>
<sequence>MSTNTSAAATPSPITTSQMCVSLPVKNLPASIAFFKALGFAFNPDFASENGACVVLGTNYQAMLVDHQMFRSLAPRDIADTSKVCEMLIALQLDSRDQVDEIVRRAVAAGGAAHEEAQDHGFMYDHGFTDLDGHGWGVFHVYGASCQSA</sequence>
<dbReference type="AlphaFoldDB" id="A0A975PGT3"/>
<dbReference type="PANTHER" id="PTHR36503">
    <property type="entry name" value="BLR2520 PROTEIN"/>
    <property type="match status" value="1"/>
</dbReference>
<dbReference type="Pfam" id="PF00903">
    <property type="entry name" value="Glyoxalase"/>
    <property type="match status" value="1"/>
</dbReference>
<reference evidence="2" key="1">
    <citation type="submission" date="2021-04" db="EMBL/GenBank/DDBJ databases">
        <title>Luteolibacter sp. 32A isolated from the skin of an Anderson's salamander (Ambystoma andersonii).</title>
        <authorList>
            <person name="Spergser J."/>
            <person name="Busse H.-J."/>
        </authorList>
    </citation>
    <scope>NUCLEOTIDE SEQUENCE</scope>
    <source>
        <strain evidence="2">32A</strain>
    </source>
</reference>
<dbReference type="EMBL" id="CP073100">
    <property type="protein sequence ID" value="QUE52900.1"/>
    <property type="molecule type" value="Genomic_DNA"/>
</dbReference>
<dbReference type="Proteomes" id="UP000676169">
    <property type="component" value="Chromosome"/>
</dbReference>
<evidence type="ECO:0000313" key="2">
    <source>
        <dbReference type="EMBL" id="QUE52900.1"/>
    </source>
</evidence>
<protein>
    <submittedName>
        <fullName evidence="2">Glyoxalase/bleomycin resistance/extradiol dioxygenase family protein</fullName>
    </submittedName>
</protein>
<organism evidence="2 3">
    <name type="scientific">Luteolibacter ambystomatis</name>
    <dbReference type="NCBI Taxonomy" id="2824561"/>
    <lineage>
        <taxon>Bacteria</taxon>
        <taxon>Pseudomonadati</taxon>
        <taxon>Verrucomicrobiota</taxon>
        <taxon>Verrucomicrobiia</taxon>
        <taxon>Verrucomicrobiales</taxon>
        <taxon>Verrucomicrobiaceae</taxon>
        <taxon>Luteolibacter</taxon>
    </lineage>
</organism>
<dbReference type="PANTHER" id="PTHR36503:SF2">
    <property type="entry name" value="BLR2408 PROTEIN"/>
    <property type="match status" value="1"/>
</dbReference>
<dbReference type="InterPro" id="IPR029068">
    <property type="entry name" value="Glyas_Bleomycin-R_OHBP_Dase"/>
</dbReference>
<name>A0A975PGT3_9BACT</name>
<dbReference type="InterPro" id="IPR004360">
    <property type="entry name" value="Glyas_Fos-R_dOase_dom"/>
</dbReference>
<keyword evidence="2" id="KW-0560">Oxidoreductase</keyword>
<proteinExistence type="predicted"/>
<dbReference type="RefSeq" id="WP_211634244.1">
    <property type="nucleotide sequence ID" value="NZ_CP073100.1"/>
</dbReference>
<dbReference type="SUPFAM" id="SSF54593">
    <property type="entry name" value="Glyoxalase/Bleomycin resistance protein/Dihydroxybiphenyl dioxygenase"/>
    <property type="match status" value="1"/>
</dbReference>
<evidence type="ECO:0000259" key="1">
    <source>
        <dbReference type="Pfam" id="PF00903"/>
    </source>
</evidence>
<gene>
    <name evidence="2" type="ORF">KBB96_08405</name>
</gene>
<evidence type="ECO:0000313" key="3">
    <source>
        <dbReference type="Proteomes" id="UP000676169"/>
    </source>
</evidence>
<keyword evidence="3" id="KW-1185">Reference proteome</keyword>
<dbReference type="KEGG" id="lamb:KBB96_08405"/>
<accession>A0A975PGT3</accession>